<accession>A0A3F3L3T9</accession>
<gene>
    <name evidence="1" type="ORF">LSO58_10475</name>
</gene>
<organism evidence="1 2">
    <name type="scientific">Acinetobacter ursingii</name>
    <dbReference type="NCBI Taxonomy" id="108980"/>
    <lineage>
        <taxon>Bacteria</taxon>
        <taxon>Pseudomonadati</taxon>
        <taxon>Pseudomonadota</taxon>
        <taxon>Gammaproteobacteria</taxon>
        <taxon>Moraxellales</taxon>
        <taxon>Moraxellaceae</taxon>
        <taxon>Acinetobacter</taxon>
    </lineage>
</organism>
<dbReference type="EMBL" id="CP089044">
    <property type="protein sequence ID" value="UYF74292.1"/>
    <property type="molecule type" value="Genomic_DNA"/>
</dbReference>
<sequence length="214" mass="23884">MKRYLLALFLSLGLTACNDDHKDQQNTIAESPELAPNLPVGTYIISTVTNEDLPQVGKYYLGQDGNKLLVLNDEQDRAQIVMSYDAKSKTWQSNQKDKNLVIKLDHYEKIVDEKLDINQLIGLYNLSFSNGTTIPIEVKANGQMIAKDPNCTFNGVITASQLANTAIYALTDNKCDLLKNNTQGYIVVDGDLDPTSFRMLSSKLESQDVWAFLN</sequence>
<dbReference type="AlphaFoldDB" id="A0A3F3L3T9"/>
<dbReference type="Proteomes" id="UP001164081">
    <property type="component" value="Chromosome"/>
</dbReference>
<dbReference type="RefSeq" id="WP_004989507.1">
    <property type="nucleotide sequence ID" value="NZ_AP018824.1"/>
</dbReference>
<evidence type="ECO:0000313" key="1">
    <source>
        <dbReference type="EMBL" id="UYF74292.1"/>
    </source>
</evidence>
<evidence type="ECO:0000313" key="2">
    <source>
        <dbReference type="Proteomes" id="UP001164081"/>
    </source>
</evidence>
<name>A0A3F3L3T9_9GAMM</name>
<dbReference type="PROSITE" id="PS51257">
    <property type="entry name" value="PROKAR_LIPOPROTEIN"/>
    <property type="match status" value="1"/>
</dbReference>
<proteinExistence type="predicted"/>
<protein>
    <submittedName>
        <fullName evidence="1">Uncharacterized protein</fullName>
    </submittedName>
</protein>
<reference evidence="1" key="1">
    <citation type="journal article" date="2022" name="J Glob Antimicrob Resist">
        <title>Comparative analysis of IMP-4- and OXA-58-containing plasmids of three carbapenemase-producing Acinetobacter ursingii strains in the Netherlands.</title>
        <authorList>
            <person name="Hendrickx A.P.A."/>
            <person name="Schade R.P."/>
            <person name="Landman F."/>
            <person name="Bosch T."/>
            <person name="Schouls L.M."/>
            <person name="van Dijk K."/>
        </authorList>
    </citation>
    <scope>NUCLEOTIDE SEQUENCE</scope>
    <source>
        <strain evidence="1">RIVM_C010761</strain>
    </source>
</reference>